<name>A0ABV9A837_9ACTN</name>
<dbReference type="Gene3D" id="3.90.226.10">
    <property type="entry name" value="2-enoyl-CoA Hydratase, Chain A, domain 1"/>
    <property type="match status" value="1"/>
</dbReference>
<evidence type="ECO:0000256" key="2">
    <source>
        <dbReference type="ARBA" id="ARBA00007005"/>
    </source>
</evidence>
<evidence type="ECO:0000256" key="4">
    <source>
        <dbReference type="ARBA" id="ARBA00022963"/>
    </source>
</evidence>
<feature type="domain" description="3-hydroxyacyl-CoA dehydrogenase C-terminal" evidence="11">
    <location>
        <begin position="508"/>
        <end position="608"/>
    </location>
</feature>
<accession>A0ABV9A837</accession>
<evidence type="ECO:0000256" key="3">
    <source>
        <dbReference type="ARBA" id="ARBA00022832"/>
    </source>
</evidence>
<evidence type="ECO:0000256" key="6">
    <source>
        <dbReference type="ARBA" id="ARBA00023027"/>
    </source>
</evidence>
<dbReference type="InterPro" id="IPR006108">
    <property type="entry name" value="3HC_DH_C"/>
</dbReference>
<dbReference type="InterPro" id="IPR001753">
    <property type="entry name" value="Enoyl-CoA_hydra/iso"/>
</dbReference>
<evidence type="ECO:0000313" key="14">
    <source>
        <dbReference type="Proteomes" id="UP001595997"/>
    </source>
</evidence>
<keyword evidence="8" id="KW-0456">Lyase</keyword>
<evidence type="ECO:0000259" key="12">
    <source>
        <dbReference type="Pfam" id="PF02737"/>
    </source>
</evidence>
<dbReference type="Gene3D" id="1.10.1040.50">
    <property type="match status" value="1"/>
</dbReference>
<dbReference type="Proteomes" id="UP001595997">
    <property type="component" value="Unassembled WGS sequence"/>
</dbReference>
<comment type="caution">
    <text evidence="13">The sequence shown here is derived from an EMBL/GenBank/DDBJ whole genome shotgun (WGS) entry which is preliminary data.</text>
</comment>
<evidence type="ECO:0000259" key="11">
    <source>
        <dbReference type="Pfam" id="PF00725"/>
    </source>
</evidence>
<keyword evidence="6" id="KW-0520">NAD</keyword>
<evidence type="ECO:0000256" key="7">
    <source>
        <dbReference type="ARBA" id="ARBA00023098"/>
    </source>
</evidence>
<evidence type="ECO:0000256" key="10">
    <source>
        <dbReference type="ARBA" id="ARBA00049556"/>
    </source>
</evidence>
<keyword evidence="7" id="KW-0443">Lipid metabolism</keyword>
<feature type="domain" description="3-hydroxyacyl-CoA dehydrogenase NAD binding" evidence="12">
    <location>
        <begin position="327"/>
        <end position="505"/>
    </location>
</feature>
<dbReference type="InterPro" id="IPR050136">
    <property type="entry name" value="FA_oxidation_alpha_subunit"/>
</dbReference>
<dbReference type="InterPro" id="IPR008927">
    <property type="entry name" value="6-PGluconate_DH-like_C_sf"/>
</dbReference>
<organism evidence="13 14">
    <name type="scientific">Streptomyces ovatisporus</name>
    <dbReference type="NCBI Taxonomy" id="1128682"/>
    <lineage>
        <taxon>Bacteria</taxon>
        <taxon>Bacillati</taxon>
        <taxon>Actinomycetota</taxon>
        <taxon>Actinomycetes</taxon>
        <taxon>Kitasatosporales</taxon>
        <taxon>Streptomycetaceae</taxon>
        <taxon>Streptomyces</taxon>
    </lineage>
</organism>
<evidence type="ECO:0000256" key="5">
    <source>
        <dbReference type="ARBA" id="ARBA00023002"/>
    </source>
</evidence>
<dbReference type="SUPFAM" id="SSF52096">
    <property type="entry name" value="ClpP/crotonase"/>
    <property type="match status" value="1"/>
</dbReference>
<evidence type="ECO:0000256" key="1">
    <source>
        <dbReference type="ARBA" id="ARBA00005005"/>
    </source>
</evidence>
<comment type="catalytic activity">
    <reaction evidence="10">
        <text>a (3S)-3-hydroxyacyl-CoA + NAD(+) = a 3-oxoacyl-CoA + NADH + H(+)</text>
        <dbReference type="Rhea" id="RHEA:22432"/>
        <dbReference type="ChEBI" id="CHEBI:15378"/>
        <dbReference type="ChEBI" id="CHEBI:57318"/>
        <dbReference type="ChEBI" id="CHEBI:57540"/>
        <dbReference type="ChEBI" id="CHEBI:57945"/>
        <dbReference type="ChEBI" id="CHEBI:90726"/>
        <dbReference type="EC" id="1.1.1.35"/>
    </reaction>
</comment>
<dbReference type="SUPFAM" id="SSF48179">
    <property type="entry name" value="6-phosphogluconate dehydrogenase C-terminal domain-like"/>
    <property type="match status" value="2"/>
</dbReference>
<keyword evidence="3" id="KW-0276">Fatty acid metabolism</keyword>
<evidence type="ECO:0000256" key="8">
    <source>
        <dbReference type="ARBA" id="ARBA00023239"/>
    </source>
</evidence>
<sequence length="729" mass="78327">MSEPTTSTTIRWQQDETGVVTLVLDDPDQSANTMNAAFKASLSAVADRLESENAAGNVRGVVVTSAKKTFFAGGDLNDLVRARPEDAEEVFEASMQIKRDLRRIETLGKPVVAAINGAALGGGFEIALACHHRVALDAKGSKIGCPESTLGLLPAGGGVTRTVRLMGVTDALLNVLLQGQQYFPAKAKEKGLVHEVVDSEEAMLAAARAFIDANPESHQPWDLPGYKIPGGTPSHPKFAANLPAFPANLKKQTNGAPYPAQRNILAAAVEGSQVGFEQAQVIEARYFVELVTGRISKNMIQAFFFDMQAVNAGRSRPQGVEPRKVRKVAVLGAGMMGAGIAYSCAKAGIEVVLKDVSLEAAEKGKSYSAGLLEKALERGRTTEAKRDELLARITPAADPRDVAGCDAVIEAVFEDPALKHKVFQEIQDIVEPDALLCSNTSTLPITTLAEGVERRSDFIGLHFFSPVDKMPLVEIIKGGSTGEEALARAFDLVQQIKKTPIVVNDSRGFFTSRVIGHFINEGVALVGEGVEPATVEQAAAQAGYPAKVLSLMDELTLTLPRKIREETRRGLEAEGVEWRAHPADAVIDRMVDEFGRTGRSGGAGFYDYDENGKRGKLWPGLREHFGKDADPGIPLKDMQERMLFSEALDTVRLFEEGVLTSVADANIGSIMGIGFPPWTGGVIQYINGYEGGPAGFVARAGQLRERYGDRFAVPDLLAEKASKGEIFKD</sequence>
<keyword evidence="4" id="KW-0442">Lipid degradation</keyword>
<protein>
    <submittedName>
        <fullName evidence="13">3-hydroxyacyl-CoA dehydrogenase NAD-binding domain-containing protein</fullName>
    </submittedName>
</protein>
<dbReference type="InterPro" id="IPR006176">
    <property type="entry name" value="3-OHacyl-CoA_DH_NAD-bd"/>
</dbReference>
<dbReference type="InterPro" id="IPR029045">
    <property type="entry name" value="ClpP/crotonase-like_dom_sf"/>
</dbReference>
<reference evidence="14" key="1">
    <citation type="journal article" date="2019" name="Int. J. Syst. Evol. Microbiol.">
        <title>The Global Catalogue of Microorganisms (GCM) 10K type strain sequencing project: providing services to taxonomists for standard genome sequencing and annotation.</title>
        <authorList>
            <consortium name="The Broad Institute Genomics Platform"/>
            <consortium name="The Broad Institute Genome Sequencing Center for Infectious Disease"/>
            <person name="Wu L."/>
            <person name="Ma J."/>
        </authorList>
    </citation>
    <scope>NUCLEOTIDE SEQUENCE [LARGE SCALE GENOMIC DNA]</scope>
    <source>
        <strain evidence="14">CGMCC 4.7357</strain>
    </source>
</reference>
<dbReference type="RefSeq" id="WP_386449803.1">
    <property type="nucleotide sequence ID" value="NZ_JBHSFH010000010.1"/>
</dbReference>
<comment type="similarity">
    <text evidence="2">In the central section; belongs to the 3-hydroxyacyl-CoA dehydrogenase family.</text>
</comment>
<dbReference type="Gene3D" id="3.40.50.720">
    <property type="entry name" value="NAD(P)-binding Rossmann-like Domain"/>
    <property type="match status" value="1"/>
</dbReference>
<dbReference type="Pfam" id="PF00725">
    <property type="entry name" value="3HCDH"/>
    <property type="match status" value="1"/>
</dbReference>
<keyword evidence="9" id="KW-0511">Multifunctional enzyme</keyword>
<keyword evidence="14" id="KW-1185">Reference proteome</keyword>
<dbReference type="EMBL" id="JBHSFH010000010">
    <property type="protein sequence ID" value="MFC4496088.1"/>
    <property type="molecule type" value="Genomic_DNA"/>
</dbReference>
<dbReference type="InterPro" id="IPR036291">
    <property type="entry name" value="NAD(P)-bd_dom_sf"/>
</dbReference>
<dbReference type="CDD" id="cd06558">
    <property type="entry name" value="crotonase-like"/>
    <property type="match status" value="1"/>
</dbReference>
<dbReference type="SUPFAM" id="SSF51735">
    <property type="entry name" value="NAD(P)-binding Rossmann-fold domains"/>
    <property type="match status" value="1"/>
</dbReference>
<dbReference type="PANTHER" id="PTHR43612:SF3">
    <property type="entry name" value="TRIFUNCTIONAL ENZYME SUBUNIT ALPHA, MITOCHONDRIAL"/>
    <property type="match status" value="1"/>
</dbReference>
<dbReference type="PANTHER" id="PTHR43612">
    <property type="entry name" value="TRIFUNCTIONAL ENZYME SUBUNIT ALPHA"/>
    <property type="match status" value="1"/>
</dbReference>
<evidence type="ECO:0000313" key="13">
    <source>
        <dbReference type="EMBL" id="MFC4496088.1"/>
    </source>
</evidence>
<keyword evidence="5" id="KW-0560">Oxidoreductase</keyword>
<evidence type="ECO:0000256" key="9">
    <source>
        <dbReference type="ARBA" id="ARBA00023268"/>
    </source>
</evidence>
<gene>
    <name evidence="13" type="ORF">ACFPA8_18345</name>
</gene>
<proteinExistence type="inferred from homology"/>
<dbReference type="Pfam" id="PF02737">
    <property type="entry name" value="3HCDH_N"/>
    <property type="match status" value="1"/>
</dbReference>
<dbReference type="Pfam" id="PF00378">
    <property type="entry name" value="ECH_1"/>
    <property type="match status" value="1"/>
</dbReference>
<comment type="pathway">
    <text evidence="1">Lipid metabolism; fatty acid beta-oxidation.</text>
</comment>